<proteinExistence type="predicted"/>
<keyword evidence="7" id="KW-0325">Glycoprotein</keyword>
<dbReference type="CDD" id="cd15045">
    <property type="entry name" value="7tmC_mGluRs"/>
    <property type="match status" value="1"/>
</dbReference>
<sequence length="462" mass="50484">MAFSALVALLTMYVYRAICCYCAPRISPPSAPWPSPRSVRCSPCTYTVRYDVPAPHAPRCCRRHGLLRARCAAHHVRISCDMLLLRPAHFTAVSAMAFSALGALLTMFVALVWLVRGDTPVVRASGKELSFVLLAGILMCYLVTFALVLRPTDIICSLQRFGTGFCFTVVYAALLTKTNRIARIFDASKHSARRPSLISPKSQLLICSLLVSVQVIIVVVWQIASPARAIHHYPTREDNMLVCDSYVDASYTIAFFYPVVLIVVCTIYAVLTRKIPEAFNESKHIGFTMYTTCVIWLAFVPLYFGTSSHVPLRVTSMAVTISLSASVTLVCLFAPKVYIIVVRPERNVRASLSAARWRGGAAGGAVCAALVGTAPLPRPPPPPPCAPHAAQTPSTDFSTLDVNERSTSTDRQVQTDEMSPERNGLCLDPRKLAELAAGLPAFTAVDTDGARRRRGLREPTPL</sequence>
<evidence type="ECO:0000259" key="12">
    <source>
        <dbReference type="PROSITE" id="PS50259"/>
    </source>
</evidence>
<dbReference type="PANTHER" id="PTHR24060">
    <property type="entry name" value="METABOTROPIC GLUTAMATE RECEPTOR"/>
    <property type="match status" value="1"/>
</dbReference>
<keyword evidence="11" id="KW-0732">Signal</keyword>
<dbReference type="PROSITE" id="PS50259">
    <property type="entry name" value="G_PROTEIN_RECEP_F3_4"/>
    <property type="match status" value="1"/>
</dbReference>
<feature type="transmembrane region" description="Helical" evidence="10">
    <location>
        <begin position="129"/>
        <end position="149"/>
    </location>
</feature>
<keyword evidence="5" id="KW-0675">Receptor</keyword>
<dbReference type="Proteomes" id="UP000691718">
    <property type="component" value="Unassembled WGS sequence"/>
</dbReference>
<name>A0A8S3XQ05_PARAO</name>
<evidence type="ECO:0000256" key="5">
    <source>
        <dbReference type="ARBA" id="ARBA00023040"/>
    </source>
</evidence>
<dbReference type="AlphaFoldDB" id="A0A8S3XQ05"/>
<dbReference type="EMBL" id="CAJQZP010001233">
    <property type="protein sequence ID" value="CAG5032630.1"/>
    <property type="molecule type" value="Genomic_DNA"/>
</dbReference>
<dbReference type="OrthoDB" id="425344at2759"/>
<keyword evidence="5" id="KW-0297">G-protein coupled receptor</keyword>
<feature type="domain" description="G-protein coupled receptors family 3 profile" evidence="12">
    <location>
        <begin position="91"/>
        <end position="356"/>
    </location>
</feature>
<comment type="caution">
    <text evidence="13">The sequence shown here is derived from an EMBL/GenBank/DDBJ whole genome shotgun (WGS) entry which is preliminary data.</text>
</comment>
<feature type="transmembrane region" description="Helical" evidence="10">
    <location>
        <begin position="249"/>
        <end position="272"/>
    </location>
</feature>
<organism evidence="13 14">
    <name type="scientific">Parnassius apollo</name>
    <name type="common">Apollo butterfly</name>
    <name type="synonym">Papilio apollo</name>
    <dbReference type="NCBI Taxonomy" id="110799"/>
    <lineage>
        <taxon>Eukaryota</taxon>
        <taxon>Metazoa</taxon>
        <taxon>Ecdysozoa</taxon>
        <taxon>Arthropoda</taxon>
        <taxon>Hexapoda</taxon>
        <taxon>Insecta</taxon>
        <taxon>Pterygota</taxon>
        <taxon>Neoptera</taxon>
        <taxon>Endopterygota</taxon>
        <taxon>Lepidoptera</taxon>
        <taxon>Glossata</taxon>
        <taxon>Ditrysia</taxon>
        <taxon>Papilionoidea</taxon>
        <taxon>Papilionidae</taxon>
        <taxon>Parnassiinae</taxon>
        <taxon>Parnassini</taxon>
        <taxon>Parnassius</taxon>
        <taxon>Parnassius</taxon>
    </lineage>
</organism>
<evidence type="ECO:0000256" key="9">
    <source>
        <dbReference type="SAM" id="MobiDB-lite"/>
    </source>
</evidence>
<feature type="chain" id="PRO_5035803672" evidence="11">
    <location>
        <begin position="20"/>
        <end position="462"/>
    </location>
</feature>
<keyword evidence="14" id="KW-1185">Reference proteome</keyword>
<evidence type="ECO:0000256" key="10">
    <source>
        <dbReference type="SAM" id="Phobius"/>
    </source>
</evidence>
<keyword evidence="4 10" id="KW-1133">Transmembrane helix</keyword>
<evidence type="ECO:0000256" key="1">
    <source>
        <dbReference type="ARBA" id="ARBA00004651"/>
    </source>
</evidence>
<dbReference type="GO" id="GO:0005886">
    <property type="term" value="C:plasma membrane"/>
    <property type="evidence" value="ECO:0007669"/>
    <property type="project" value="UniProtKB-SubCell"/>
</dbReference>
<keyword evidence="2" id="KW-1003">Cell membrane</keyword>
<evidence type="ECO:0000256" key="3">
    <source>
        <dbReference type="ARBA" id="ARBA00022692"/>
    </source>
</evidence>
<feature type="transmembrane region" description="Helical" evidence="10">
    <location>
        <begin position="316"/>
        <end position="341"/>
    </location>
</feature>
<accession>A0A8S3XQ05</accession>
<keyword evidence="6 10" id="KW-0472">Membrane</keyword>
<evidence type="ECO:0000256" key="8">
    <source>
        <dbReference type="ARBA" id="ARBA00023224"/>
    </source>
</evidence>
<feature type="transmembrane region" description="Helical" evidence="10">
    <location>
        <begin position="284"/>
        <end position="304"/>
    </location>
</feature>
<feature type="signal peptide" evidence="11">
    <location>
        <begin position="1"/>
        <end position="19"/>
    </location>
</feature>
<dbReference type="Pfam" id="PF00003">
    <property type="entry name" value="7tm_3"/>
    <property type="match status" value="1"/>
</dbReference>
<feature type="region of interest" description="Disordered" evidence="9">
    <location>
        <begin position="378"/>
        <end position="425"/>
    </location>
</feature>
<feature type="transmembrane region" description="Helical" evidence="10">
    <location>
        <begin position="203"/>
        <end position="224"/>
    </location>
</feature>
<dbReference type="InterPro" id="IPR050726">
    <property type="entry name" value="mGluR"/>
</dbReference>
<evidence type="ECO:0000256" key="7">
    <source>
        <dbReference type="ARBA" id="ARBA00023180"/>
    </source>
</evidence>
<evidence type="ECO:0000313" key="14">
    <source>
        <dbReference type="Proteomes" id="UP000691718"/>
    </source>
</evidence>
<gene>
    <name evidence="13" type="ORF">PAPOLLO_LOCUS19938</name>
</gene>
<dbReference type="InterPro" id="IPR017978">
    <property type="entry name" value="GPCR_3_C"/>
</dbReference>
<dbReference type="GO" id="GO:0004930">
    <property type="term" value="F:G protein-coupled receptor activity"/>
    <property type="evidence" value="ECO:0007669"/>
    <property type="project" value="UniProtKB-KW"/>
</dbReference>
<protein>
    <submittedName>
        <fullName evidence="13">(apollo) hypothetical protein</fullName>
    </submittedName>
</protein>
<dbReference type="PROSITE" id="PS00981">
    <property type="entry name" value="G_PROTEIN_RECEP_F3_3"/>
    <property type="match status" value="1"/>
</dbReference>
<evidence type="ECO:0000256" key="11">
    <source>
        <dbReference type="SAM" id="SignalP"/>
    </source>
</evidence>
<keyword evidence="8" id="KW-0807">Transducer</keyword>
<evidence type="ECO:0000256" key="4">
    <source>
        <dbReference type="ARBA" id="ARBA00022989"/>
    </source>
</evidence>
<evidence type="ECO:0000256" key="6">
    <source>
        <dbReference type="ARBA" id="ARBA00023136"/>
    </source>
</evidence>
<dbReference type="InterPro" id="IPR017979">
    <property type="entry name" value="GPCR_3_CS"/>
</dbReference>
<comment type="subcellular location">
    <subcellularLocation>
        <location evidence="1">Cell membrane</location>
        <topology evidence="1">Multi-pass membrane protein</topology>
    </subcellularLocation>
</comment>
<feature type="transmembrane region" description="Helical" evidence="10">
    <location>
        <begin position="92"/>
        <end position="117"/>
    </location>
</feature>
<feature type="transmembrane region" description="Helical" evidence="10">
    <location>
        <begin position="161"/>
        <end position="182"/>
    </location>
</feature>
<keyword evidence="3 10" id="KW-0812">Transmembrane</keyword>
<reference evidence="13" key="1">
    <citation type="submission" date="2021-04" db="EMBL/GenBank/DDBJ databases">
        <authorList>
            <person name="Tunstrom K."/>
        </authorList>
    </citation>
    <scope>NUCLEOTIDE SEQUENCE</scope>
</reference>
<evidence type="ECO:0000256" key="2">
    <source>
        <dbReference type="ARBA" id="ARBA00022475"/>
    </source>
</evidence>
<evidence type="ECO:0000313" key="13">
    <source>
        <dbReference type="EMBL" id="CAG5032630.1"/>
    </source>
</evidence>